<dbReference type="Pfam" id="PF23598">
    <property type="entry name" value="LRR_14"/>
    <property type="match status" value="1"/>
</dbReference>
<dbReference type="Pfam" id="PF01582">
    <property type="entry name" value="TIR"/>
    <property type="match status" value="2"/>
</dbReference>
<keyword evidence="4" id="KW-0520">NAD</keyword>
<dbReference type="Pfam" id="PF00931">
    <property type="entry name" value="NB-ARC"/>
    <property type="match status" value="2"/>
</dbReference>
<dbReference type="InterPro" id="IPR002182">
    <property type="entry name" value="NB-ARC"/>
</dbReference>
<reference evidence="7 8" key="1">
    <citation type="submission" date="2024-11" db="EMBL/GenBank/DDBJ databases">
        <title>Chromosome-level genome assembly of Eucalyptus globulus Labill. provides insights into its genome evolution.</title>
        <authorList>
            <person name="Li X."/>
        </authorList>
    </citation>
    <scope>NUCLEOTIDE SEQUENCE [LARGE SCALE GENOMIC DNA]</scope>
    <source>
        <strain evidence="7">CL2024</strain>
        <tissue evidence="7">Fresh tender leaves</tissue>
    </source>
</reference>
<dbReference type="SUPFAM" id="SSF52540">
    <property type="entry name" value="P-loop containing nucleoside triphosphate hydrolases"/>
    <property type="match status" value="2"/>
</dbReference>
<feature type="domain" description="TIR" evidence="6">
    <location>
        <begin position="55"/>
        <end position="227"/>
    </location>
</feature>
<dbReference type="PROSITE" id="PS50104">
    <property type="entry name" value="TIR"/>
    <property type="match status" value="2"/>
</dbReference>
<dbReference type="InterPro" id="IPR027417">
    <property type="entry name" value="P-loop_NTPase"/>
</dbReference>
<evidence type="ECO:0000256" key="1">
    <source>
        <dbReference type="ARBA" id="ARBA00022614"/>
    </source>
</evidence>
<dbReference type="Gene3D" id="3.80.10.10">
    <property type="entry name" value="Ribonuclease Inhibitor"/>
    <property type="match status" value="3"/>
</dbReference>
<dbReference type="SUPFAM" id="SSF52200">
    <property type="entry name" value="Toll/Interleukin receptor TIR domain"/>
    <property type="match status" value="2"/>
</dbReference>
<evidence type="ECO:0000313" key="8">
    <source>
        <dbReference type="Proteomes" id="UP001634007"/>
    </source>
</evidence>
<dbReference type="PANTHER" id="PTHR11017:SF570">
    <property type="entry name" value="DISEASE RESISTANCE PROTEIN (TIR-NBS CLASS)-RELATED"/>
    <property type="match status" value="1"/>
</dbReference>
<dbReference type="InterPro" id="IPR035897">
    <property type="entry name" value="Toll_tir_struct_dom_sf"/>
</dbReference>
<comment type="caution">
    <text evidence="7">The sequence shown here is derived from an EMBL/GenBank/DDBJ whole genome shotgun (WGS) entry which is preliminary data.</text>
</comment>
<dbReference type="Gene3D" id="1.10.8.430">
    <property type="entry name" value="Helical domain of apoptotic protease-activating factors"/>
    <property type="match status" value="2"/>
</dbReference>
<feature type="compositionally biased region" description="Basic and acidic residues" evidence="5">
    <location>
        <begin position="34"/>
        <end position="43"/>
    </location>
</feature>
<dbReference type="GO" id="GO:0006952">
    <property type="term" value="P:defense response"/>
    <property type="evidence" value="ECO:0007669"/>
    <property type="project" value="UniProtKB-KW"/>
</dbReference>
<evidence type="ECO:0000256" key="3">
    <source>
        <dbReference type="ARBA" id="ARBA00022821"/>
    </source>
</evidence>
<protein>
    <recommendedName>
        <fullName evidence="6">TIR domain-containing protein</fullName>
    </recommendedName>
</protein>
<dbReference type="InterPro" id="IPR042197">
    <property type="entry name" value="Apaf_helical"/>
</dbReference>
<organism evidence="7 8">
    <name type="scientific">Eucalyptus globulus</name>
    <name type="common">Tasmanian blue gum</name>
    <dbReference type="NCBI Taxonomy" id="34317"/>
    <lineage>
        <taxon>Eukaryota</taxon>
        <taxon>Viridiplantae</taxon>
        <taxon>Streptophyta</taxon>
        <taxon>Embryophyta</taxon>
        <taxon>Tracheophyta</taxon>
        <taxon>Spermatophyta</taxon>
        <taxon>Magnoliopsida</taxon>
        <taxon>eudicotyledons</taxon>
        <taxon>Gunneridae</taxon>
        <taxon>Pentapetalae</taxon>
        <taxon>rosids</taxon>
        <taxon>malvids</taxon>
        <taxon>Myrtales</taxon>
        <taxon>Myrtaceae</taxon>
        <taxon>Myrtoideae</taxon>
        <taxon>Eucalypteae</taxon>
        <taxon>Eucalyptus</taxon>
    </lineage>
</organism>
<evidence type="ECO:0000256" key="2">
    <source>
        <dbReference type="ARBA" id="ARBA00022737"/>
    </source>
</evidence>
<dbReference type="SUPFAM" id="SSF52058">
    <property type="entry name" value="L domain-like"/>
    <property type="match status" value="2"/>
</dbReference>
<dbReference type="EMBL" id="JBJKBG010000008">
    <property type="protein sequence ID" value="KAL3727275.1"/>
    <property type="molecule type" value="Genomic_DNA"/>
</dbReference>
<dbReference type="SMART" id="SM00369">
    <property type="entry name" value="LRR_TYP"/>
    <property type="match status" value="5"/>
</dbReference>
<dbReference type="InterPro" id="IPR003593">
    <property type="entry name" value="AAA+_ATPase"/>
</dbReference>
<name>A0ABD3JUX6_EUCGL</name>
<dbReference type="InterPro" id="IPR032675">
    <property type="entry name" value="LRR_dom_sf"/>
</dbReference>
<dbReference type="SMART" id="SM00255">
    <property type="entry name" value="TIR"/>
    <property type="match status" value="2"/>
</dbReference>
<dbReference type="Gene3D" id="3.40.50.10140">
    <property type="entry name" value="Toll/interleukin-1 receptor homology (TIR) domain"/>
    <property type="match status" value="2"/>
</dbReference>
<dbReference type="SMART" id="SM00382">
    <property type="entry name" value="AAA"/>
    <property type="match status" value="2"/>
</dbReference>
<sequence>MHRLVLSNPFVALVSPILLGVLAHKLLSKRRASAQRDADDRHPGTPSPPIQPSGNDFDVFLSFRDVDTRTGFTDYLYCSLVDVGIRVFMDDNEPCLGERLSEELMQAISNSNILIPIISENYASDKRCLQELVCMMECRKQWGHRVFPIFYKVESAGVRSEMGRFREAFHNYKRRRFDPEVVAKWKEALAEVSSLSGWESEKFANGREGELVKSVVQKVLKELKELVADDYLVGIDSPVEEVMEMVNKNASATLCVGIYGITGIGKTTLAKAIYNKLSDLFVHRSFIADIKVSCERNGINYLQNQLIFDMQKREIQFCNSNERIEYILSRFKDEKALIILDDVDTTSQLEALAGNPYWFGSGSRIFVTTRNESVLDRAGVDIKYEHKQMDEEQSLVLFSRHAFRRDHPPREFLALSRLVVSTTEGIPLAVKVVGSFLCEKPSRIWRETIRKMQNIPPMAVQEKFRIICEEMGEDRKNTEDASSIATPCSSILPSENDYEVFLSFRGVDTRRGFSDYLYYGLVDVGIRVFRDDDELREGESLSEDLMLAIRNSNVLIPIISVNYASSKWCLDELVEMMKCKNCSGHIVLPIFYKVEPADVQDQKGQFGEAFHYSGRNFDQKSTKKWKQALIEVSSLQGWQFANGPVGELIKSVVQQVLNELKKAVDVDIPENLVGIDSHVEEVMKLINKCFGATLCVGIYGMGGIGKTTLVNVIYNKLLNQFEHCSFIADIRESCNCNGISYLQNQLISDLLQRNIRLHNKDHGIRIISSKLKDMKVLIILDDLETTDQLAALAGNLEWFGSGSRIFVTARNGSVLDRAGVDIKYKHEEMGMEQALILFSRHAFRSDFPPSEFSSLAHAVVSITGGLPLVLKVVGSFLCGKSAMLWEETIHKMKRMPHNEVAEKLMVSYEELEEDQRQMFLDIACFLIGSDARVAYYMWDAWGFFARGGIEVLRSLLFISIGDNHEFRMHDQMRDLAREIVRAENYCKPHERSRLWHYKEALEVLEIKRGTGRIQAICLEQGNSNYIIDQASCTFTDEPFRNLSNLRFLHMSAVNLVGDFSKLFSQLRWLKWGNCPSNFEASNFHAGELVILDLSGSPISDVWQGWHSMMKAEKLKVLNLTSCHSLKGTPYLSAFKRLEILILRDCSALEQIDNCIGDMEDLVSLDLSGCSLLERLPPQMAKLQQLKELLLDETAIQEIPSFISSLKKLETLVLSGCVELATLPNSIEFLDNLRGLSLGSCHQLREIPNSIGKLKLLTQLNLSGCLRLVELPPQMGELKQLKELRLDQTAIEEIPSSIGCLEKLEMFSARDCKSLIGLPDSIGNLCNLSTLVLSGCVELATLPNSIGFLENLRCLLLQSCHQLREIPSSIGKLKLLTQLDLSGCLCLVELPPQIGELKQLKELCLDQTPIQKIPSSISSIEKLEMLSAKDCKLTR</sequence>
<dbReference type="Proteomes" id="UP001634007">
    <property type="component" value="Unassembled WGS sequence"/>
</dbReference>
<feature type="domain" description="TIR" evidence="6">
    <location>
        <begin position="496"/>
        <end position="664"/>
    </location>
</feature>
<dbReference type="InterPro" id="IPR003591">
    <property type="entry name" value="Leu-rich_rpt_typical-subtyp"/>
</dbReference>
<dbReference type="Pfam" id="PF23282">
    <property type="entry name" value="WHD_ROQ1"/>
    <property type="match status" value="1"/>
</dbReference>
<keyword evidence="1" id="KW-0433">Leucine-rich repeat</keyword>
<dbReference type="Gene3D" id="3.40.50.300">
    <property type="entry name" value="P-loop containing nucleotide triphosphate hydrolases"/>
    <property type="match status" value="2"/>
</dbReference>
<dbReference type="PRINTS" id="PR00364">
    <property type="entry name" value="DISEASERSIST"/>
</dbReference>
<dbReference type="InterPro" id="IPR044974">
    <property type="entry name" value="Disease_R_plants"/>
</dbReference>
<dbReference type="GO" id="GO:0051707">
    <property type="term" value="P:response to other organism"/>
    <property type="evidence" value="ECO:0007669"/>
    <property type="project" value="UniProtKB-ARBA"/>
</dbReference>
<proteinExistence type="predicted"/>
<evidence type="ECO:0000313" key="7">
    <source>
        <dbReference type="EMBL" id="KAL3727275.1"/>
    </source>
</evidence>
<dbReference type="InterPro" id="IPR055414">
    <property type="entry name" value="LRR_R13L4/SHOC2-like"/>
</dbReference>
<accession>A0ABD3JUX6</accession>
<dbReference type="PANTHER" id="PTHR11017">
    <property type="entry name" value="LEUCINE-RICH REPEAT-CONTAINING PROTEIN"/>
    <property type="match status" value="1"/>
</dbReference>
<feature type="region of interest" description="Disordered" evidence="5">
    <location>
        <begin position="33"/>
        <end position="56"/>
    </location>
</feature>
<gene>
    <name evidence="7" type="ORF">ACJRO7_032070</name>
</gene>
<dbReference type="InterPro" id="IPR058192">
    <property type="entry name" value="WHD_ROQ1-like"/>
</dbReference>
<evidence type="ECO:0000256" key="4">
    <source>
        <dbReference type="ARBA" id="ARBA00023027"/>
    </source>
</evidence>
<keyword evidence="2" id="KW-0677">Repeat</keyword>
<dbReference type="FunFam" id="3.40.50.10140:FF:000007">
    <property type="entry name" value="Disease resistance protein (TIR-NBS-LRR class)"/>
    <property type="match status" value="2"/>
</dbReference>
<evidence type="ECO:0000256" key="5">
    <source>
        <dbReference type="SAM" id="MobiDB-lite"/>
    </source>
</evidence>
<keyword evidence="3" id="KW-0611">Plant defense</keyword>
<evidence type="ECO:0000259" key="6">
    <source>
        <dbReference type="PROSITE" id="PS50104"/>
    </source>
</evidence>
<dbReference type="InterPro" id="IPR000157">
    <property type="entry name" value="TIR_dom"/>
</dbReference>
<keyword evidence="8" id="KW-1185">Reference proteome</keyword>